<evidence type="ECO:0000256" key="5">
    <source>
        <dbReference type="ARBA" id="ARBA00023224"/>
    </source>
</evidence>
<dbReference type="Pfam" id="PF00631">
    <property type="entry name" value="G-gamma"/>
    <property type="match status" value="1"/>
</dbReference>
<dbReference type="HOGENOM" id="CLU_2240210_0_0_1"/>
<dbReference type="Gramene" id="ERN12627">
    <property type="protein sequence ID" value="ERN12627"/>
    <property type="gene ID" value="AMTR_s00025p00232530"/>
</dbReference>
<dbReference type="InterPro" id="IPR015898">
    <property type="entry name" value="G-protein_gamma-like_dom"/>
</dbReference>
<dbReference type="PANTHER" id="PTHR35129">
    <property type="entry name" value="GUANINE NUCLEOTIDE-BINDING PROTEIN SUBUNIT GAMMA 1"/>
    <property type="match status" value="1"/>
</dbReference>
<dbReference type="AlphaFoldDB" id="W1PRH5"/>
<evidence type="ECO:0000256" key="4">
    <source>
        <dbReference type="ARBA" id="ARBA00023136"/>
    </source>
</evidence>
<evidence type="ECO:0000256" key="3">
    <source>
        <dbReference type="ARBA" id="ARBA00023054"/>
    </source>
</evidence>
<dbReference type="KEGG" id="atr:18440846"/>
<evidence type="ECO:0000259" key="7">
    <source>
        <dbReference type="SMART" id="SM01224"/>
    </source>
</evidence>
<dbReference type="PANTHER" id="PTHR35129:SF6">
    <property type="entry name" value="G PROTEIN GAMMA DOMAIN-CONTAINING PROTEIN"/>
    <property type="match status" value="1"/>
</dbReference>
<dbReference type="eggNOG" id="ENOG502S66K">
    <property type="taxonomic scope" value="Eukaryota"/>
</dbReference>
<keyword evidence="9" id="KW-1185">Reference proteome</keyword>
<protein>
    <recommendedName>
        <fullName evidence="7">G protein gamma domain-containing protein</fullName>
    </recommendedName>
</protein>
<proteinExistence type="predicted"/>
<evidence type="ECO:0000313" key="9">
    <source>
        <dbReference type="Proteomes" id="UP000017836"/>
    </source>
</evidence>
<keyword evidence="5" id="KW-0807">Transducer</keyword>
<dbReference type="InterPro" id="IPR045878">
    <property type="entry name" value="GG1/2"/>
</dbReference>
<dbReference type="GO" id="GO:0005886">
    <property type="term" value="C:plasma membrane"/>
    <property type="evidence" value="ECO:0007669"/>
    <property type="project" value="UniProtKB-SubCell"/>
</dbReference>
<dbReference type="OrthoDB" id="776094at2759"/>
<organism evidence="8 9">
    <name type="scientific">Amborella trichopoda</name>
    <dbReference type="NCBI Taxonomy" id="13333"/>
    <lineage>
        <taxon>Eukaryota</taxon>
        <taxon>Viridiplantae</taxon>
        <taxon>Streptophyta</taxon>
        <taxon>Embryophyta</taxon>
        <taxon>Tracheophyta</taxon>
        <taxon>Spermatophyta</taxon>
        <taxon>Magnoliopsida</taxon>
        <taxon>Amborellales</taxon>
        <taxon>Amborellaceae</taxon>
        <taxon>Amborella</taxon>
    </lineage>
</organism>
<feature type="coiled-coil region" evidence="6">
    <location>
        <begin position="24"/>
        <end position="51"/>
    </location>
</feature>
<accession>W1PRH5</accession>
<feature type="domain" description="G protein gamma" evidence="7">
    <location>
        <begin position="27"/>
        <end position="101"/>
    </location>
</feature>
<evidence type="ECO:0000313" key="8">
    <source>
        <dbReference type="EMBL" id="ERN12627.1"/>
    </source>
</evidence>
<evidence type="ECO:0000256" key="2">
    <source>
        <dbReference type="ARBA" id="ARBA00022475"/>
    </source>
</evidence>
<dbReference type="Proteomes" id="UP000017836">
    <property type="component" value="Unassembled WGS sequence"/>
</dbReference>
<dbReference type="OMA" id="KWDRWFQ"/>
<keyword evidence="4" id="KW-0472">Membrane</keyword>
<dbReference type="STRING" id="13333.W1PRH5"/>
<keyword evidence="2" id="KW-1003">Cell membrane</keyword>
<reference evidence="9" key="1">
    <citation type="journal article" date="2013" name="Science">
        <title>The Amborella genome and the evolution of flowering plants.</title>
        <authorList>
            <consortium name="Amborella Genome Project"/>
        </authorList>
    </citation>
    <scope>NUCLEOTIDE SEQUENCE [LARGE SCALE GENOMIC DNA]</scope>
</reference>
<gene>
    <name evidence="8" type="ORF">AMTR_s00025p00232530</name>
</gene>
<evidence type="ECO:0000256" key="6">
    <source>
        <dbReference type="SAM" id="Coils"/>
    </source>
</evidence>
<dbReference type="GO" id="GO:0007186">
    <property type="term" value="P:G protein-coupled receptor signaling pathway"/>
    <property type="evidence" value="ECO:0007669"/>
    <property type="project" value="InterPro"/>
</dbReference>
<evidence type="ECO:0000256" key="1">
    <source>
        <dbReference type="ARBA" id="ARBA00004236"/>
    </source>
</evidence>
<comment type="subcellular location">
    <subcellularLocation>
        <location evidence="1">Cell membrane</location>
    </subcellularLocation>
</comment>
<name>W1PRH5_AMBTC</name>
<keyword evidence="3 6" id="KW-0175">Coiled coil</keyword>
<dbReference type="SMART" id="SM01224">
    <property type="entry name" value="G_gamma"/>
    <property type="match status" value="1"/>
</dbReference>
<dbReference type="EMBL" id="KI392614">
    <property type="protein sequence ID" value="ERN12627.1"/>
    <property type="molecule type" value="Genomic_DNA"/>
</dbReference>
<sequence>MEGPSKKDPPPSGLALGFEDFHGRRWKEAVISRLNQEIKFMEEELKELDGLAPASTTCKEVIQKVETAPDPLLPIAGAAVNPAWDRWFEGSHGSRTNRWWLHKRN</sequence>